<protein>
    <submittedName>
        <fullName evidence="1">Thioredoxin family protein</fullName>
    </submittedName>
</protein>
<dbReference type="AlphaFoldDB" id="A0A537L934"/>
<comment type="caution">
    <text evidence="1">The sequence shown here is derived from an EMBL/GenBank/DDBJ whole genome shotgun (WGS) entry which is preliminary data.</text>
</comment>
<evidence type="ECO:0000313" key="1">
    <source>
        <dbReference type="EMBL" id="TMJ04416.1"/>
    </source>
</evidence>
<dbReference type="EMBL" id="VBAJ01000265">
    <property type="protein sequence ID" value="TMJ04416.1"/>
    <property type="molecule type" value="Genomic_DNA"/>
</dbReference>
<name>A0A537L934_9BACT</name>
<evidence type="ECO:0000313" key="2">
    <source>
        <dbReference type="Proteomes" id="UP000318661"/>
    </source>
</evidence>
<reference evidence="1 2" key="1">
    <citation type="journal article" date="2019" name="Nat. Microbiol.">
        <title>Mediterranean grassland soil C-N compound turnover is dependent on rainfall and depth, and is mediated by genomically divergent microorganisms.</title>
        <authorList>
            <person name="Diamond S."/>
            <person name="Andeer P.F."/>
            <person name="Li Z."/>
            <person name="Crits-Christoph A."/>
            <person name="Burstein D."/>
            <person name="Anantharaman K."/>
            <person name="Lane K.R."/>
            <person name="Thomas B.C."/>
            <person name="Pan C."/>
            <person name="Northen T.R."/>
            <person name="Banfield J.F."/>
        </authorList>
    </citation>
    <scope>NUCLEOTIDE SEQUENCE [LARGE SCALE GENOMIC DNA]</scope>
    <source>
        <strain evidence="1">NP_2</strain>
    </source>
</reference>
<organism evidence="1 2">
    <name type="scientific">Candidatus Segetimicrobium genomatis</name>
    <dbReference type="NCBI Taxonomy" id="2569760"/>
    <lineage>
        <taxon>Bacteria</taxon>
        <taxon>Bacillati</taxon>
        <taxon>Candidatus Sysuimicrobiota</taxon>
        <taxon>Candidatus Sysuimicrobiia</taxon>
        <taxon>Candidatus Sysuimicrobiales</taxon>
        <taxon>Candidatus Segetimicrobiaceae</taxon>
        <taxon>Candidatus Segetimicrobium</taxon>
    </lineage>
</organism>
<sequence length="104" mass="11964">MRIELLYWEECPSYDLALQRLREALAERQVAESVRLIEVTTEQQAEALRFPGSPTIRIDGQDLFPTPDGPYGLTCRVYRTDDGRVTPLPTAEMIREAIRKALRE</sequence>
<dbReference type="Proteomes" id="UP000318661">
    <property type="component" value="Unassembled WGS sequence"/>
</dbReference>
<accession>A0A537L934</accession>
<proteinExistence type="predicted"/>
<gene>
    <name evidence="1" type="ORF">E6G99_10455</name>
</gene>